<dbReference type="EMBL" id="CM000781">
    <property type="protein sequence ID" value="AQK68672.1"/>
    <property type="molecule type" value="Genomic_DNA"/>
</dbReference>
<dbReference type="InterPro" id="IPR029071">
    <property type="entry name" value="Ubiquitin-like_domsf"/>
</dbReference>
<dbReference type="GO" id="GO:0003729">
    <property type="term" value="F:mRNA binding"/>
    <property type="evidence" value="ECO:0007669"/>
    <property type="project" value="UniProtKB-ARBA"/>
</dbReference>
<dbReference type="Gene3D" id="3.10.20.90">
    <property type="entry name" value="Phosphatidylinositol 3-kinase Catalytic Subunit, Chain A, domain 1"/>
    <property type="match status" value="7"/>
</dbReference>
<dbReference type="PROSITE" id="PS00299">
    <property type="entry name" value="UBIQUITIN_1"/>
    <property type="match status" value="6"/>
</dbReference>
<evidence type="ECO:0000256" key="6">
    <source>
        <dbReference type="ARBA" id="ARBA00022737"/>
    </source>
</evidence>
<evidence type="ECO:0000256" key="4">
    <source>
        <dbReference type="ARBA" id="ARBA00022490"/>
    </source>
</evidence>
<dbReference type="InterPro" id="IPR000626">
    <property type="entry name" value="Ubiquitin-like_dom"/>
</dbReference>
<feature type="domain" description="Ubiquitin-like" evidence="9">
    <location>
        <begin position="305"/>
        <end position="337"/>
    </location>
</feature>
<dbReference type="PRINTS" id="PR00348">
    <property type="entry name" value="UBIQUITIN"/>
</dbReference>
<feature type="domain" description="Ubiquitin-like" evidence="9">
    <location>
        <begin position="153"/>
        <end position="228"/>
    </location>
</feature>
<dbReference type="PROSITE" id="PS50053">
    <property type="entry name" value="UBIQUITIN_2"/>
    <property type="match status" value="7"/>
</dbReference>
<organism evidence="10">
    <name type="scientific">Zea mays</name>
    <name type="common">Maize</name>
    <dbReference type="NCBI Taxonomy" id="4577"/>
    <lineage>
        <taxon>Eukaryota</taxon>
        <taxon>Viridiplantae</taxon>
        <taxon>Streptophyta</taxon>
        <taxon>Embryophyta</taxon>
        <taxon>Tracheophyta</taxon>
        <taxon>Spermatophyta</taxon>
        <taxon>Magnoliopsida</taxon>
        <taxon>Liliopsida</taxon>
        <taxon>Poales</taxon>
        <taxon>Poaceae</taxon>
        <taxon>PACMAD clade</taxon>
        <taxon>Panicoideae</taxon>
        <taxon>Andropogonodae</taxon>
        <taxon>Andropogoneae</taxon>
        <taxon>Tripsacinae</taxon>
        <taxon>Zea</taxon>
    </lineage>
</organism>
<evidence type="ECO:0000256" key="3">
    <source>
        <dbReference type="ARBA" id="ARBA00008430"/>
    </source>
</evidence>
<proteinExistence type="inferred from homology"/>
<dbReference type="SMART" id="SM00213">
    <property type="entry name" value="UBQ"/>
    <property type="match status" value="7"/>
</dbReference>
<feature type="domain" description="Ubiquitin-like" evidence="9">
    <location>
        <begin position="77"/>
        <end position="152"/>
    </location>
</feature>
<keyword evidence="8" id="KW-0539">Nucleus</keyword>
<gene>
    <name evidence="10" type="ORF">ZEAMMB73_Zm00001d015327</name>
</gene>
<evidence type="ECO:0000256" key="8">
    <source>
        <dbReference type="ARBA" id="ARBA00023242"/>
    </source>
</evidence>
<comment type="subcellular location">
    <subcellularLocation>
        <location evidence="2">Cytoplasm</location>
    </subcellularLocation>
    <subcellularLocation>
        <location evidence="1">Nucleus</location>
    </subcellularLocation>
</comment>
<keyword evidence="6" id="KW-0677">Repeat</keyword>
<dbReference type="InterPro" id="IPR050158">
    <property type="entry name" value="Ubiquitin_ubiquitin-like"/>
</dbReference>
<evidence type="ECO:0000313" key="10">
    <source>
        <dbReference type="EMBL" id="AQK68672.1"/>
    </source>
</evidence>
<dbReference type="Pfam" id="PF00240">
    <property type="entry name" value="ubiquitin"/>
    <property type="match status" value="7"/>
</dbReference>
<dbReference type="OMA" id="CIWYCVY"/>
<name>A0A1D6H1B5_MAIZE</name>
<dbReference type="FunFam" id="3.10.20.90:FF:000469">
    <property type="entry name" value="Polyubiquitin-C"/>
    <property type="match status" value="1"/>
</dbReference>
<feature type="domain" description="Ubiquitin-like" evidence="9">
    <location>
        <begin position="426"/>
        <end position="501"/>
    </location>
</feature>
<evidence type="ECO:0000256" key="2">
    <source>
        <dbReference type="ARBA" id="ARBA00004496"/>
    </source>
</evidence>
<feature type="domain" description="Ubiquitin-like" evidence="9">
    <location>
        <begin position="350"/>
        <end position="425"/>
    </location>
</feature>
<comment type="similarity">
    <text evidence="3">Belongs to the ubiquitin family.</text>
</comment>
<protein>
    <submittedName>
        <fullName evidence="10">Ubiquitin1</fullName>
    </submittedName>
</protein>
<evidence type="ECO:0000256" key="1">
    <source>
        <dbReference type="ARBA" id="ARBA00004123"/>
    </source>
</evidence>
<keyword evidence="5" id="KW-1017">Isopeptide bond</keyword>
<feature type="domain" description="Ubiquitin-like" evidence="9">
    <location>
        <begin position="1"/>
        <end position="76"/>
    </location>
</feature>
<dbReference type="GO" id="GO:0005634">
    <property type="term" value="C:nucleus"/>
    <property type="evidence" value="ECO:0007669"/>
    <property type="project" value="UniProtKB-SubCell"/>
</dbReference>
<dbReference type="AlphaFoldDB" id="A0A1D6H1B5"/>
<dbReference type="FunFam" id="3.10.20.90:FF:000016">
    <property type="entry name" value="Polyubiquitin 3"/>
    <property type="match status" value="6"/>
</dbReference>
<reference evidence="10" key="1">
    <citation type="submission" date="2015-12" db="EMBL/GenBank/DDBJ databases">
        <title>Update maize B73 reference genome by single molecule sequencing technologies.</title>
        <authorList>
            <consortium name="Maize Genome Sequencing Project"/>
            <person name="Ware D."/>
        </authorList>
    </citation>
    <scope>NUCLEOTIDE SEQUENCE</scope>
    <source>
        <tissue evidence="10">Seedling</tissue>
    </source>
</reference>
<keyword evidence="4" id="KW-0963">Cytoplasm</keyword>
<evidence type="ECO:0000256" key="7">
    <source>
        <dbReference type="ARBA" id="ARBA00022843"/>
    </source>
</evidence>
<dbReference type="InterPro" id="IPR019956">
    <property type="entry name" value="Ubiquitin_dom"/>
</dbReference>
<feature type="domain" description="Ubiquitin-like" evidence="9">
    <location>
        <begin position="229"/>
        <end position="304"/>
    </location>
</feature>
<sequence length="502" mass="56182">MQIFVKTLTGKTITLEVESSDTIDNVKAKIQDKEGIPPDQQRLIFAGKQLEDGRTLADYNIQKESTLHLVLRLRGGMQIFVKTLTGKTITLEVESSDTIDNVKAKIQDKEGIPPDQQRLIFAGKQLEDGRTLADYNIQKESTLHLVLRLRGGMQIFVKTLTGKTITLEVESSDTIDNVKAKIQDKEGIPPDQQRLIFAGKQLEDGRTLADYNIQKESTLHLVLRLRGGMQIFVKTLTGKTITLEVESSDTIDNVKAKIQDKEGIPPDQQRLIFAGKQLEDGRTLADYNIQKESTLHLVLRLRGGMQIFVKTLTGKTITLEVESSDTIDNVKAKIQKESTLHLVLRLRGGMQIFVKTLTGKTITLEVESSDTIDNVKAKIQDKEGIPPDQQRLIFAGKQLEDGRTLADYNIQKESTLHLVLRLRGGMQIFVKTLTGKTITLEVESSDTIDNVKAKIQDKEGIPPDQQRLIFAGKQLEDGRTLADYNIQKESTLHLVLRLRGGQ</sequence>
<dbReference type="PANTHER" id="PTHR10666">
    <property type="entry name" value="UBIQUITIN"/>
    <property type="match status" value="1"/>
</dbReference>
<dbReference type="CDD" id="cd01803">
    <property type="entry name" value="Ubl_ubiquitin"/>
    <property type="match status" value="6"/>
</dbReference>
<dbReference type="ExpressionAtlas" id="A0A1D6H1B5">
    <property type="expression patterns" value="baseline and differential"/>
</dbReference>
<dbReference type="SUPFAM" id="SSF54236">
    <property type="entry name" value="Ubiquitin-like"/>
    <property type="match status" value="7"/>
</dbReference>
<evidence type="ECO:0000259" key="9">
    <source>
        <dbReference type="PROSITE" id="PS50053"/>
    </source>
</evidence>
<keyword evidence="7" id="KW-0832">Ubl conjugation</keyword>
<dbReference type="GO" id="GO:0005737">
    <property type="term" value="C:cytoplasm"/>
    <property type="evidence" value="ECO:0007669"/>
    <property type="project" value="UniProtKB-SubCell"/>
</dbReference>
<accession>A0A1D6H1B5</accession>
<evidence type="ECO:0000256" key="5">
    <source>
        <dbReference type="ARBA" id="ARBA00022499"/>
    </source>
</evidence>
<dbReference type="InterPro" id="IPR019954">
    <property type="entry name" value="Ubiquitin_CS"/>
</dbReference>